<sequence>MNPFSFNQKHSEVTLEYLKAQIEQAFAGVEFPGDDHLSDTYDQSEIEDFQGNNWQHWNQIDCYLVNKNYSSLVFLTPEAFRFFLPIYIMCGLEHPSSNTLEFTVYSLILRNNSDDPELSKLCLSWFNILNSEQKKAVVLFLKYVRSKSEYGISDSASEALQSYWLHTQ</sequence>
<organism evidence="1 2">
    <name type="scientific">Okeanomitos corallinicola TIOX110</name>
    <dbReference type="NCBI Taxonomy" id="3133117"/>
    <lineage>
        <taxon>Bacteria</taxon>
        <taxon>Bacillati</taxon>
        <taxon>Cyanobacteriota</taxon>
        <taxon>Cyanophyceae</taxon>
        <taxon>Nostocales</taxon>
        <taxon>Aphanizomenonaceae</taxon>
        <taxon>Okeanomitos</taxon>
    </lineage>
</organism>
<reference evidence="1 2" key="1">
    <citation type="submission" date="2024-04" db="EMBL/GenBank/DDBJ databases">
        <title>Okeanomitos corallinicola gen. &amp; sp. nov. (Nostocales, Cyanobacteria), a new toxic marine heterocyst-forming cyanobacterium from a coral reef.</title>
        <authorList>
            <person name="Li H."/>
            <person name="Li R."/>
            <person name="Kang J."/>
            <person name="Hii K.S."/>
            <person name="Mohamed H.F."/>
            <person name="Xu X."/>
            <person name="Luo Z."/>
        </authorList>
    </citation>
    <scope>NUCLEOTIDE SEQUENCE [LARGE SCALE GENOMIC DNA]</scope>
    <source>
        <strain evidence="1 2">TIOX110</strain>
    </source>
</reference>
<keyword evidence="2" id="KW-1185">Reference proteome</keyword>
<proteinExistence type="predicted"/>
<dbReference type="EMBL" id="CP150886">
    <property type="protein sequence ID" value="WZB86041.1"/>
    <property type="molecule type" value="Genomic_DNA"/>
</dbReference>
<evidence type="ECO:0000313" key="1">
    <source>
        <dbReference type="EMBL" id="WZB86041.1"/>
    </source>
</evidence>
<name>A0ABZ2UM53_9CYAN</name>
<dbReference type="InterPro" id="IPR046560">
    <property type="entry name" value="DUF6714"/>
</dbReference>
<accession>A0ABZ2UM53</accession>
<dbReference type="Proteomes" id="UP001483337">
    <property type="component" value="Chromosome"/>
</dbReference>
<gene>
    <name evidence="1" type="ORF">WJM97_11515</name>
</gene>
<dbReference type="RefSeq" id="WP_353928957.1">
    <property type="nucleotide sequence ID" value="NZ_CP150886.1"/>
</dbReference>
<protein>
    <submittedName>
        <fullName evidence="1">DUF6714 family protein</fullName>
    </submittedName>
</protein>
<evidence type="ECO:0000313" key="2">
    <source>
        <dbReference type="Proteomes" id="UP001483337"/>
    </source>
</evidence>
<dbReference type="Pfam" id="PF20461">
    <property type="entry name" value="DUF6714"/>
    <property type="match status" value="1"/>
</dbReference>